<evidence type="ECO:0000313" key="2">
    <source>
        <dbReference type="EMBL" id="HIH21677.1"/>
    </source>
</evidence>
<dbReference type="AlphaFoldDB" id="A0A7J4K0K2"/>
<feature type="non-terminal residue" evidence="2">
    <location>
        <position position="1"/>
    </location>
</feature>
<feature type="region of interest" description="Disordered" evidence="1">
    <location>
        <begin position="1"/>
        <end position="74"/>
    </location>
</feature>
<dbReference type="Proteomes" id="UP000590964">
    <property type="component" value="Unassembled WGS sequence"/>
</dbReference>
<protein>
    <submittedName>
        <fullName evidence="2">Uncharacterized protein</fullName>
    </submittedName>
</protein>
<evidence type="ECO:0000256" key="1">
    <source>
        <dbReference type="SAM" id="MobiDB-lite"/>
    </source>
</evidence>
<sequence>MAYFAIAEEISSPQDSQVPEQTPGIEDGSALPQEPPAQETGPGITEDTSLPENAEQPPAADESPLVIPEPPTAPSHEIAIVSPLAGQTVNGAVILIVAVSGSEECATVKANDAEQAIAFEGQACQENNYIIDWNSEQAANGNYEISARACNAENCVEEKIPVIVENALQLPSETAQETEPGIADTNQPTIPETPGPESEGGESEEFFVKGSGGFSMLALKDLNGELVNSGSELVKAKKGNYNASIAFIEGAVKEAELENVLIDSNQTLLEIDEEIEESGLESPEGFFLQIIAINPKASFSKGILRLNVPSGAEALFKCKEWDFAGKKCQGSWEKIQEIGGETVLEIPISPADPGFGFAGGNEISFGRRLECHKCGQHKAPPTTNIQMEISASSKQPLQNAVLADYFPASWLLVDAQGGTVSDWNSEFKKIEWNVDSQDSITKTYTVQSPGLTTPPTEYYFFSQLNEFYSEYWRVIVSDANAQLQTCIANDAAATEETWADACDGGADSTNTFLNSDDASVETQTANRKFAGVKITTNNWGISDCVSISNVTLYYKWWVATADTDTTHYIAVSRDGTNWVNAVNVAPPNTEPASVSTVDATALVSWTCADFGAAGGAAIKSNVKDGTNATYTWNWDVLKYVITYVPTGKLSFDIANPPADNNTSVNNNTNFLVNGTTYCNTNNCGTVDTNLQYCVGAGCSGWMDLNTDTGSPLYLVSGSNPQSSSLNAGQNYNVSWIAKSSVAQTYELRFSGTGTTADANTTNGTDRTITTQAVANDYSFTISLPSSGCTEGKGCLTGGCTACTRCYFDASTGTGSDQNFADRNQTACQGQSSIQPFFKFANTSTTSSDENWDMNLDIGLAATYRLKIGVVSTAYQANCADVQPPTTGCVTVLGTTNIRIANAIAYNADKNAWAWADFVSATPAGDYNRTLYHTSS</sequence>
<name>A0A7J4K0K2_9ARCH</name>
<feature type="region of interest" description="Disordered" evidence="1">
    <location>
        <begin position="173"/>
        <end position="205"/>
    </location>
</feature>
<organism evidence="2 3">
    <name type="scientific">Candidatus Iainarchaeum sp</name>
    <dbReference type="NCBI Taxonomy" id="3101447"/>
    <lineage>
        <taxon>Archaea</taxon>
        <taxon>Candidatus Iainarchaeota</taxon>
        <taxon>Candidatus Iainarchaeia</taxon>
        <taxon>Candidatus Iainarchaeales</taxon>
        <taxon>Candidatus Iainarchaeaceae</taxon>
        <taxon>Candidatus Iainarchaeum</taxon>
    </lineage>
</organism>
<dbReference type="EMBL" id="DUFW01000057">
    <property type="protein sequence ID" value="HIH21677.1"/>
    <property type="molecule type" value="Genomic_DNA"/>
</dbReference>
<reference evidence="3" key="1">
    <citation type="journal article" date="2020" name="bioRxiv">
        <title>A rank-normalized archaeal taxonomy based on genome phylogeny resolves widespread incomplete and uneven classifications.</title>
        <authorList>
            <person name="Rinke C."/>
            <person name="Chuvochina M."/>
            <person name="Mussig A.J."/>
            <person name="Chaumeil P.-A."/>
            <person name="Waite D.W."/>
            <person name="Whitman W.B."/>
            <person name="Parks D.H."/>
            <person name="Hugenholtz P."/>
        </authorList>
    </citation>
    <scope>NUCLEOTIDE SEQUENCE [LARGE SCALE GENOMIC DNA]</scope>
</reference>
<comment type="caution">
    <text evidence="2">The sequence shown here is derived from an EMBL/GenBank/DDBJ whole genome shotgun (WGS) entry which is preliminary data.</text>
</comment>
<feature type="compositionally biased region" description="Polar residues" evidence="1">
    <location>
        <begin position="11"/>
        <end position="20"/>
    </location>
</feature>
<evidence type="ECO:0000313" key="3">
    <source>
        <dbReference type="Proteomes" id="UP000590964"/>
    </source>
</evidence>
<proteinExistence type="predicted"/>
<gene>
    <name evidence="2" type="ORF">HA222_03410</name>
</gene>
<accession>A0A7J4K0K2</accession>